<evidence type="ECO:0000313" key="2">
    <source>
        <dbReference type="Proteomes" id="UP000469505"/>
    </source>
</evidence>
<evidence type="ECO:0000313" key="1">
    <source>
        <dbReference type="EMBL" id="MTV87930.1"/>
    </source>
</evidence>
<dbReference type="Proteomes" id="UP000469505">
    <property type="component" value="Unassembled WGS sequence"/>
</dbReference>
<dbReference type="AlphaFoldDB" id="A0A6I3U9E1"/>
<protein>
    <submittedName>
        <fullName evidence="1">PTS mannose/fructose/sorbose transporter subunit IIB</fullName>
    </submittedName>
</protein>
<accession>A0A6I3U9E1</accession>
<proteinExistence type="predicted"/>
<dbReference type="EMBL" id="WNHX01000128">
    <property type="protein sequence ID" value="MTV87930.1"/>
    <property type="molecule type" value="Genomic_DNA"/>
</dbReference>
<organism evidence="1 2">
    <name type="scientific">Streptococcus pneumoniae</name>
    <dbReference type="NCBI Taxonomy" id="1313"/>
    <lineage>
        <taxon>Bacteria</taxon>
        <taxon>Bacillati</taxon>
        <taxon>Bacillota</taxon>
        <taxon>Bacilli</taxon>
        <taxon>Lactobacillales</taxon>
        <taxon>Streptococcaceae</taxon>
        <taxon>Streptococcus</taxon>
    </lineage>
</organism>
<reference evidence="1 2" key="1">
    <citation type="submission" date="2019-11" db="EMBL/GenBank/DDBJ databases">
        <title>Growth characteristics of pneumococcus vary with the chemical composition of the capsule and with environmental conditions.</title>
        <authorList>
            <person name="Tothpal A."/>
            <person name="Desobry K."/>
            <person name="Joshi S."/>
            <person name="Wyllie A.L."/>
            <person name="Weinberger D.M."/>
        </authorList>
    </citation>
    <scope>NUCLEOTIDE SEQUENCE [LARGE SCALE GENOMIC DNA]</scope>
    <source>
        <strain evidence="2">pnumococcus35B</strain>
    </source>
</reference>
<name>A0A6I3U9E1_STREE</name>
<feature type="non-terminal residue" evidence="1">
    <location>
        <position position="1"/>
    </location>
</feature>
<sequence>DKYYFKKIVDKGTRVEIQMVPNDKVTMLEKFL</sequence>
<gene>
    <name evidence="1" type="ORF">GM543_10630</name>
</gene>
<comment type="caution">
    <text evidence="1">The sequence shown here is derived from an EMBL/GenBank/DDBJ whole genome shotgun (WGS) entry which is preliminary data.</text>
</comment>